<evidence type="ECO:0000313" key="2">
    <source>
        <dbReference type="Proteomes" id="UP000556329"/>
    </source>
</evidence>
<gene>
    <name evidence="1" type="ORF">HNQ71_000223</name>
</gene>
<comment type="caution">
    <text evidence="1">The sequence shown here is derived from an EMBL/GenBank/DDBJ whole genome shotgun (WGS) entry which is preliminary data.</text>
</comment>
<dbReference type="AlphaFoldDB" id="A0A841PCH5"/>
<dbReference type="EMBL" id="JACHEF010000001">
    <property type="protein sequence ID" value="MBB6407579.1"/>
    <property type="molecule type" value="Genomic_DNA"/>
</dbReference>
<name>A0A841PCH5_9HYPH</name>
<accession>A0A841PCH5</accession>
<protein>
    <submittedName>
        <fullName evidence="1">Uncharacterized protein</fullName>
    </submittedName>
</protein>
<proteinExistence type="predicted"/>
<dbReference type="Proteomes" id="UP000556329">
    <property type="component" value="Unassembled WGS sequence"/>
</dbReference>
<keyword evidence="2" id="KW-1185">Reference proteome</keyword>
<evidence type="ECO:0000313" key="1">
    <source>
        <dbReference type="EMBL" id="MBB6407579.1"/>
    </source>
</evidence>
<reference evidence="1 2" key="1">
    <citation type="submission" date="2020-08" db="EMBL/GenBank/DDBJ databases">
        <title>Genomic Encyclopedia of Type Strains, Phase IV (KMG-IV): sequencing the most valuable type-strain genomes for metagenomic binning, comparative biology and taxonomic classification.</title>
        <authorList>
            <person name="Goeker M."/>
        </authorList>
    </citation>
    <scope>NUCLEOTIDE SEQUENCE [LARGE SCALE GENOMIC DNA]</scope>
    <source>
        <strain evidence="1 2">DSM 100039</strain>
    </source>
</reference>
<organism evidence="1 2">
    <name type="scientific">Mesorhizobium sangaii</name>
    <dbReference type="NCBI Taxonomy" id="505389"/>
    <lineage>
        <taxon>Bacteria</taxon>
        <taxon>Pseudomonadati</taxon>
        <taxon>Pseudomonadota</taxon>
        <taxon>Alphaproteobacteria</taxon>
        <taxon>Hyphomicrobiales</taxon>
        <taxon>Phyllobacteriaceae</taxon>
        <taxon>Mesorhizobium</taxon>
    </lineage>
</organism>
<sequence>MLSRKSISDPFQSEFSRRRLGFQAASSRMLHAFTGGIPGFLLPVPTAQAWPDIRNSGADDTRSKLRSTDTLARSKSGRSIVRKFAMRPKKVVVAMRSWWPNQDMQRKL</sequence>